<dbReference type="Gene3D" id="2.30.30.100">
    <property type="match status" value="1"/>
</dbReference>
<name>A0A1N7JR29_9RHOB</name>
<evidence type="ECO:0000256" key="3">
    <source>
        <dbReference type="ARBA" id="ARBA00024227"/>
    </source>
</evidence>
<evidence type="ECO:0000256" key="5">
    <source>
        <dbReference type="SAM" id="MobiDB-lite"/>
    </source>
</evidence>
<dbReference type="EC" id="6.3.4.15" evidence="3"/>
<evidence type="ECO:0000259" key="6">
    <source>
        <dbReference type="PROSITE" id="PS51733"/>
    </source>
</evidence>
<dbReference type="InterPro" id="IPR045864">
    <property type="entry name" value="aa-tRNA-synth_II/BPL/LPL"/>
</dbReference>
<dbReference type="SUPFAM" id="SSF55681">
    <property type="entry name" value="Class II aaRS and biotin synthetases"/>
    <property type="match status" value="1"/>
</dbReference>
<dbReference type="STRING" id="407234.SAMN05421795_101258"/>
<dbReference type="Proteomes" id="UP000186098">
    <property type="component" value="Unassembled WGS sequence"/>
</dbReference>
<evidence type="ECO:0000313" key="8">
    <source>
        <dbReference type="Proteomes" id="UP000186098"/>
    </source>
</evidence>
<reference evidence="8" key="1">
    <citation type="submission" date="2017-01" db="EMBL/GenBank/DDBJ databases">
        <authorList>
            <person name="Varghese N."/>
            <person name="Submissions S."/>
        </authorList>
    </citation>
    <scope>NUCLEOTIDE SEQUENCE [LARGE SCALE GENOMIC DNA]</scope>
    <source>
        <strain evidence="8">DSM 18714</strain>
    </source>
</reference>
<keyword evidence="8" id="KW-1185">Reference proteome</keyword>
<dbReference type="Pfam" id="PF02237">
    <property type="entry name" value="BPL_C"/>
    <property type="match status" value="1"/>
</dbReference>
<dbReference type="InterPro" id="IPR003142">
    <property type="entry name" value="BPL_C"/>
</dbReference>
<dbReference type="PANTHER" id="PTHR12835:SF5">
    <property type="entry name" value="BIOTIN--PROTEIN LIGASE"/>
    <property type="match status" value="1"/>
</dbReference>
<gene>
    <name evidence="7" type="ORF">SAMN05421795_101258</name>
</gene>
<organism evidence="7 8">
    <name type="scientific">Phaeovulum vinaykumarii</name>
    <dbReference type="NCBI Taxonomy" id="407234"/>
    <lineage>
        <taxon>Bacteria</taxon>
        <taxon>Pseudomonadati</taxon>
        <taxon>Pseudomonadota</taxon>
        <taxon>Alphaproteobacteria</taxon>
        <taxon>Rhodobacterales</taxon>
        <taxon>Paracoccaceae</taxon>
        <taxon>Phaeovulum</taxon>
    </lineage>
</organism>
<feature type="region of interest" description="Disordered" evidence="5">
    <location>
        <begin position="1"/>
        <end position="34"/>
    </location>
</feature>
<keyword evidence="1 7" id="KW-0436">Ligase</keyword>
<evidence type="ECO:0000256" key="1">
    <source>
        <dbReference type="ARBA" id="ARBA00022598"/>
    </source>
</evidence>
<keyword evidence="2" id="KW-0092">Biotin</keyword>
<accession>A0A1N7JR29</accession>
<proteinExistence type="predicted"/>
<dbReference type="NCBIfam" id="TIGR00121">
    <property type="entry name" value="birA_ligase"/>
    <property type="match status" value="1"/>
</dbReference>
<dbReference type="AlphaFoldDB" id="A0A1N7JR29"/>
<dbReference type="PROSITE" id="PS51733">
    <property type="entry name" value="BPL_LPL_CATALYTIC"/>
    <property type="match status" value="1"/>
</dbReference>
<dbReference type="CDD" id="cd16442">
    <property type="entry name" value="BPL"/>
    <property type="match status" value="1"/>
</dbReference>
<protein>
    <recommendedName>
        <fullName evidence="3">biotin--[biotin carboxyl-carrier protein] ligase</fullName>
        <ecNumber evidence="3">6.3.4.15</ecNumber>
    </recommendedName>
</protein>
<dbReference type="GO" id="GO:0004077">
    <property type="term" value="F:biotin--[biotin carboxyl-carrier protein] ligase activity"/>
    <property type="evidence" value="ECO:0007669"/>
    <property type="project" value="UniProtKB-EC"/>
</dbReference>
<sequence length="276" mass="28831">MSGKPEMPGTEDGKGGAAASPCAPSVGDALPPAAPWPADTGCTVLARVDSTMAEATRRLPTLAGPEWILALRQEAGRGRQGRGWADPPGNFAATHVFRPAQGLPERALFSFVAALALDNALRDLGVPAARLSIKWPNDVLLDGGKLAGILLEGAGDHLSIGFGVNLAHAPDPADLVPGLHPPVALAAATGVRVPPEDLLARLAPAFARWRAQLDDYGFGPIRTAWLARAARLGAEIRARTAREEWRGTFETIDATGALVLKTAQGTRTIPAADVFF</sequence>
<evidence type="ECO:0000256" key="4">
    <source>
        <dbReference type="ARBA" id="ARBA00047846"/>
    </source>
</evidence>
<comment type="catalytic activity">
    <reaction evidence="4">
        <text>biotin + L-lysyl-[protein] + ATP = N(6)-biotinyl-L-lysyl-[protein] + AMP + diphosphate + H(+)</text>
        <dbReference type="Rhea" id="RHEA:11756"/>
        <dbReference type="Rhea" id="RHEA-COMP:9752"/>
        <dbReference type="Rhea" id="RHEA-COMP:10505"/>
        <dbReference type="ChEBI" id="CHEBI:15378"/>
        <dbReference type="ChEBI" id="CHEBI:29969"/>
        <dbReference type="ChEBI" id="CHEBI:30616"/>
        <dbReference type="ChEBI" id="CHEBI:33019"/>
        <dbReference type="ChEBI" id="CHEBI:57586"/>
        <dbReference type="ChEBI" id="CHEBI:83144"/>
        <dbReference type="ChEBI" id="CHEBI:456215"/>
        <dbReference type="EC" id="6.3.4.15"/>
    </reaction>
</comment>
<dbReference type="PANTHER" id="PTHR12835">
    <property type="entry name" value="BIOTIN PROTEIN LIGASE"/>
    <property type="match status" value="1"/>
</dbReference>
<dbReference type="Gene3D" id="3.30.930.10">
    <property type="entry name" value="Bira Bifunctional Protein, Domain 2"/>
    <property type="match status" value="1"/>
</dbReference>
<evidence type="ECO:0000313" key="7">
    <source>
        <dbReference type="EMBL" id="SIS51767.1"/>
    </source>
</evidence>
<evidence type="ECO:0000256" key="2">
    <source>
        <dbReference type="ARBA" id="ARBA00023267"/>
    </source>
</evidence>
<dbReference type="InterPro" id="IPR004143">
    <property type="entry name" value="BPL_LPL_catalytic"/>
</dbReference>
<feature type="domain" description="BPL/LPL catalytic" evidence="6">
    <location>
        <begin position="35"/>
        <end position="214"/>
    </location>
</feature>
<dbReference type="InterPro" id="IPR004408">
    <property type="entry name" value="Biotin_CoA_COase_ligase"/>
</dbReference>
<dbReference type="Pfam" id="PF03099">
    <property type="entry name" value="BPL_LplA_LipB"/>
    <property type="match status" value="1"/>
</dbReference>
<dbReference type="EMBL" id="FTOM01000001">
    <property type="protein sequence ID" value="SIS51767.1"/>
    <property type="molecule type" value="Genomic_DNA"/>
</dbReference>
<dbReference type="GO" id="GO:0005737">
    <property type="term" value="C:cytoplasm"/>
    <property type="evidence" value="ECO:0007669"/>
    <property type="project" value="TreeGrafter"/>
</dbReference>